<dbReference type="CDD" id="cd16927">
    <property type="entry name" value="HATPase_Hsp90-like"/>
    <property type="match status" value="1"/>
</dbReference>
<evidence type="ECO:0000256" key="4">
    <source>
        <dbReference type="ARBA" id="ARBA00023186"/>
    </source>
</evidence>
<dbReference type="Pfam" id="PF13589">
    <property type="entry name" value="HATPase_c_3"/>
    <property type="match status" value="1"/>
</dbReference>
<dbReference type="FunFam" id="3.30.565.10:FF:000005">
    <property type="entry name" value="Heat shock protein 90"/>
    <property type="match status" value="1"/>
</dbReference>
<evidence type="ECO:0000256" key="3">
    <source>
        <dbReference type="ARBA" id="ARBA00022840"/>
    </source>
</evidence>
<keyword evidence="2 5" id="KW-0547">Nucleotide-binding</keyword>
<evidence type="ECO:0000256" key="6">
    <source>
        <dbReference type="SAM" id="MobiDB-lite"/>
    </source>
</evidence>
<evidence type="ECO:0000313" key="7">
    <source>
        <dbReference type="EMBL" id="CEF96474.1"/>
    </source>
</evidence>
<dbReference type="PANTHER" id="PTHR11528">
    <property type="entry name" value="HEAT SHOCK PROTEIN 90 FAMILY MEMBER"/>
    <property type="match status" value="1"/>
</dbReference>
<dbReference type="PRINTS" id="PR00775">
    <property type="entry name" value="HEATSHOCK90"/>
</dbReference>
<dbReference type="NCBIfam" id="NF003555">
    <property type="entry name" value="PRK05218.1"/>
    <property type="match status" value="1"/>
</dbReference>
<feature type="binding site" evidence="5">
    <location>
        <begin position="151"/>
        <end position="152"/>
    </location>
    <ligand>
        <name>ATP</name>
        <dbReference type="ChEBI" id="CHEBI:30616"/>
    </ligand>
</feature>
<dbReference type="InterPro" id="IPR001404">
    <property type="entry name" value="Hsp90_fam"/>
</dbReference>
<feature type="binding site" evidence="5">
    <location>
        <position position="136"/>
    </location>
    <ligand>
        <name>ATP</name>
        <dbReference type="ChEBI" id="CHEBI:30616"/>
    </ligand>
</feature>
<dbReference type="InParanoid" id="A0A090M3A0"/>
<dbReference type="EMBL" id="CAID01000001">
    <property type="protein sequence ID" value="CEF96474.1"/>
    <property type="molecule type" value="Genomic_DNA"/>
</dbReference>
<protein>
    <submittedName>
        <fullName evidence="7">Histidine kinase-like ATPase, ATP-binding domain</fullName>
    </submittedName>
</protein>
<dbReference type="Gene3D" id="3.40.50.11260">
    <property type="match status" value="1"/>
</dbReference>
<evidence type="ECO:0000256" key="1">
    <source>
        <dbReference type="ARBA" id="ARBA00008239"/>
    </source>
</evidence>
<evidence type="ECO:0000256" key="2">
    <source>
        <dbReference type="ARBA" id="ARBA00022741"/>
    </source>
</evidence>
<dbReference type="Proteomes" id="UP000009170">
    <property type="component" value="Unassembled WGS sequence"/>
</dbReference>
<feature type="binding site" evidence="5">
    <location>
        <position position="89"/>
    </location>
    <ligand>
        <name>ATP</name>
        <dbReference type="ChEBI" id="CHEBI:30616"/>
    </ligand>
</feature>
<reference evidence="7 8" key="2">
    <citation type="journal article" date="2014" name="BMC Genomics">
        <title>An improved genome of the model marine alga Ostreococcus tauri unfolds by assessing Illumina de novo assemblies.</title>
        <authorList>
            <person name="Blanc-Mathieu R."/>
            <person name="Verhelst B."/>
            <person name="Derelle E."/>
            <person name="Rombauts S."/>
            <person name="Bouget F.Y."/>
            <person name="Carre I."/>
            <person name="Chateau A."/>
            <person name="Eyre-Walker A."/>
            <person name="Grimsley N."/>
            <person name="Moreau H."/>
            <person name="Piegu B."/>
            <person name="Rivals E."/>
            <person name="Schackwitz W."/>
            <person name="Van de Peer Y."/>
            <person name="Piganeau G."/>
        </authorList>
    </citation>
    <scope>NUCLEOTIDE SEQUENCE [LARGE SCALE GENOMIC DNA]</scope>
    <source>
        <strain evidence="8">OTTH 0595 / CCAP 157/2 / RCC745</strain>
    </source>
</reference>
<dbReference type="InterPro" id="IPR019805">
    <property type="entry name" value="Heat_shock_protein_90_CS"/>
</dbReference>
<dbReference type="GeneID" id="9832490"/>
<feature type="binding site" evidence="5">
    <location>
        <position position="85"/>
    </location>
    <ligand>
        <name>ATP</name>
        <dbReference type="ChEBI" id="CHEBI:30616"/>
    </ligand>
</feature>
<dbReference type="PIRSF" id="PIRSF002583">
    <property type="entry name" value="Hsp90"/>
    <property type="match status" value="1"/>
</dbReference>
<reference evidence="8" key="1">
    <citation type="journal article" date="2006" name="Proc. Natl. Acad. Sci. U.S.A.">
        <title>Genome analysis of the smallest free-living eukaryote Ostreococcus tauri unveils many unique features.</title>
        <authorList>
            <person name="Derelle E."/>
            <person name="Ferraz C."/>
            <person name="Rombauts S."/>
            <person name="Rouze P."/>
            <person name="Worden A.Z."/>
            <person name="Robbens S."/>
            <person name="Partensky F."/>
            <person name="Degroeve S."/>
            <person name="Echeynie S."/>
            <person name="Cooke R."/>
            <person name="Saeys Y."/>
            <person name="Wuyts J."/>
            <person name="Jabbari K."/>
            <person name="Bowler C."/>
            <person name="Panaud O."/>
            <person name="Piegu B."/>
            <person name="Ball S.G."/>
            <person name="Ral J.-P."/>
            <person name="Bouget F.-Y."/>
            <person name="Piganeau G."/>
            <person name="De Baets B."/>
            <person name="Picard A."/>
            <person name="Delseny M."/>
            <person name="Demaille J."/>
            <person name="Van de Peer Y."/>
            <person name="Moreau H."/>
        </authorList>
    </citation>
    <scope>NUCLEOTIDE SEQUENCE [LARGE SCALE GENOMIC DNA]</scope>
    <source>
        <strain evidence="8">OTTH 0595 / CCAP 157/2 / RCC745</strain>
    </source>
</reference>
<name>A0A090M3A0_OSTTA</name>
<dbReference type="GO" id="GO:0016301">
    <property type="term" value="F:kinase activity"/>
    <property type="evidence" value="ECO:0007669"/>
    <property type="project" value="UniProtKB-KW"/>
</dbReference>
<proteinExistence type="inferred from homology"/>
<keyword evidence="3 5" id="KW-0067">ATP-binding</keyword>
<sequence>MATMQTGMKTTGARANARAGRANERTKGTMRRAERAAARPSRGLYALNARAVAEPETFEYQAEVHRLMDLIVNSLYSNKDVFLRELVSNASDACDKLRFVSLSDSSAMQAGEELRIKIRGDPESKTLTIEDSGIGMSRDDLVSSLGTIARSGTAKFMEMLKSQSDGENLIGKFGVGFYSAFLVADKITVFTKAATGDDKTWMWESEINSSSYTVKEADEAMSRGTKIVLHLKEGCEEFASGDKLQSLVKTYSEFISFPIDVWAQKNKEKEVVDQQSTDALKEAWTKKKIEAEAKGEEFTEPEPQPVTKKEFEQVEEWTTANNDKPIWVRSPKDVDQESYNEFFKATFKEFLDPLAHSHFAVEGDIEFRSILFVPGMAPFEQQDMMSKSKAIKLFVRRVFISDEFDDSLLPRYLTFVRGVVDSSDLPLNVSREILQESRVVRVIRKRLIRKTFDMLRDIAERDNDDYDTFWDNFGRNLKLGVIEDADNRKDLAELLRFTTSKSSGDGDLRSLDQYVNDMPEAQKSIYFVAADNRDAAEASPFLEKLKQKGFEVLYLLDPIDEVAMANLATFKEKPIVDASKEALDMGDEDEKDKAALEELEKEFKDLTDWMKETLGTQVEKVTVSNRLTDTPCVLVTSKFGWSANMERIMKAQAMGDNRASDYMKGKKTMEINPSSPVIAQLRKLKEAGSKEATDSCQLLFDTALLTSGFSIDKPSVFASRVFKLMTAQAAAAENSSDDGCITPEIV</sequence>
<accession>A0A090M3A0</accession>
<dbReference type="InterPro" id="IPR020575">
    <property type="entry name" value="Hsp90_N"/>
</dbReference>
<dbReference type="STRING" id="70448.A0A090M3A0"/>
<dbReference type="FunCoup" id="A0A090M3A0">
    <property type="interactions" value="612"/>
</dbReference>
<dbReference type="KEGG" id="ota:OT_ostta01g00190"/>
<dbReference type="GO" id="GO:0140662">
    <property type="term" value="F:ATP-dependent protein folding chaperone"/>
    <property type="evidence" value="ECO:0007669"/>
    <property type="project" value="InterPro"/>
</dbReference>
<feature type="region of interest" description="Disordered" evidence="6">
    <location>
        <begin position="1"/>
        <end position="37"/>
    </location>
</feature>
<feature type="binding site" evidence="5">
    <location>
        <position position="225"/>
    </location>
    <ligand>
        <name>ATP</name>
        <dbReference type="ChEBI" id="CHEBI:30616"/>
    </ligand>
</feature>
<keyword evidence="8" id="KW-1185">Reference proteome</keyword>
<dbReference type="InterPro" id="IPR037196">
    <property type="entry name" value="HSP90_C"/>
</dbReference>
<dbReference type="GO" id="GO:0016887">
    <property type="term" value="F:ATP hydrolysis activity"/>
    <property type="evidence" value="ECO:0007669"/>
    <property type="project" value="InterPro"/>
</dbReference>
<dbReference type="Gene3D" id="3.30.565.10">
    <property type="entry name" value="Histidine kinase-like ATPase, C-terminal domain"/>
    <property type="match status" value="1"/>
</dbReference>
<comment type="similarity">
    <text evidence="1">Belongs to the heat shock protein 90 family.</text>
</comment>
<keyword evidence="4" id="KW-0143">Chaperone</keyword>
<dbReference type="SUPFAM" id="SSF55874">
    <property type="entry name" value="ATPase domain of HSP90 chaperone/DNA topoisomerase II/histidine kinase"/>
    <property type="match status" value="1"/>
</dbReference>
<dbReference type="Gene3D" id="1.20.120.790">
    <property type="entry name" value="Heat shock protein 90, C-terminal domain"/>
    <property type="match status" value="1"/>
</dbReference>
<dbReference type="FunFam" id="3.30.230.80:FF:000001">
    <property type="entry name" value="Heat shock protein 90 alpha"/>
    <property type="match status" value="1"/>
</dbReference>
<dbReference type="Gene3D" id="3.30.230.80">
    <property type="match status" value="1"/>
</dbReference>
<dbReference type="OrthoDB" id="28737at2759"/>
<feature type="binding site" evidence="5">
    <location>
        <position position="131"/>
    </location>
    <ligand>
        <name>ATP</name>
        <dbReference type="ChEBI" id="CHEBI:30616"/>
    </ligand>
</feature>
<dbReference type="Pfam" id="PF00183">
    <property type="entry name" value="HSP90"/>
    <property type="match status" value="1"/>
</dbReference>
<dbReference type="SUPFAM" id="SSF54211">
    <property type="entry name" value="Ribosomal protein S5 domain 2-like"/>
    <property type="match status" value="1"/>
</dbReference>
<comment type="caution">
    <text evidence="7">The sequence shown here is derived from an EMBL/GenBank/DDBJ whole genome shotgun (WGS) entry which is preliminary data.</text>
</comment>
<dbReference type="HAMAP" id="MF_00505">
    <property type="entry name" value="HSP90"/>
    <property type="match status" value="1"/>
</dbReference>
<gene>
    <name evidence="7" type="ORF">OT_ostta01g00190</name>
</gene>
<dbReference type="FunFam" id="1.20.120.790:FF:000001">
    <property type="entry name" value="Heat shock protein 90 alpha"/>
    <property type="match status" value="1"/>
</dbReference>
<dbReference type="RefSeq" id="XP_022838117.1">
    <property type="nucleotide sequence ID" value="XM_022985215.1"/>
</dbReference>
<evidence type="ECO:0000256" key="5">
    <source>
        <dbReference type="PIRSR" id="PIRSR002583-1"/>
    </source>
</evidence>
<dbReference type="InterPro" id="IPR020568">
    <property type="entry name" value="Ribosomal_Su5_D2-typ_SF"/>
</dbReference>
<dbReference type="GO" id="GO:0005524">
    <property type="term" value="F:ATP binding"/>
    <property type="evidence" value="ECO:0007669"/>
    <property type="project" value="UniProtKB-KW"/>
</dbReference>
<dbReference type="GO" id="GO:0051082">
    <property type="term" value="F:unfolded protein binding"/>
    <property type="evidence" value="ECO:0007669"/>
    <property type="project" value="InterPro"/>
</dbReference>
<evidence type="ECO:0000313" key="8">
    <source>
        <dbReference type="Proteomes" id="UP000009170"/>
    </source>
</evidence>
<dbReference type="PROSITE" id="PS00298">
    <property type="entry name" value="HSP90"/>
    <property type="match status" value="1"/>
</dbReference>
<organism evidence="7 8">
    <name type="scientific">Ostreococcus tauri</name>
    <name type="common">Marine green alga</name>
    <dbReference type="NCBI Taxonomy" id="70448"/>
    <lineage>
        <taxon>Eukaryota</taxon>
        <taxon>Viridiplantae</taxon>
        <taxon>Chlorophyta</taxon>
        <taxon>Mamiellophyceae</taxon>
        <taxon>Mamiellales</taxon>
        <taxon>Bathycoccaceae</taxon>
        <taxon>Ostreococcus</taxon>
    </lineage>
</organism>
<dbReference type="AlphaFoldDB" id="A0A090M3A0"/>
<feature type="binding site" evidence="5">
    <location>
        <position position="431"/>
    </location>
    <ligand>
        <name>ATP</name>
        <dbReference type="ChEBI" id="CHEBI:30616"/>
    </ligand>
</feature>
<dbReference type="InterPro" id="IPR036890">
    <property type="entry name" value="HATPase_C_sf"/>
</dbReference>
<dbReference type="SUPFAM" id="SSF110942">
    <property type="entry name" value="HSP90 C-terminal domain"/>
    <property type="match status" value="1"/>
</dbReference>
<feature type="compositionally biased region" description="Basic and acidic residues" evidence="6">
    <location>
        <begin position="21"/>
        <end position="37"/>
    </location>
</feature>